<evidence type="ECO:0000313" key="1">
    <source>
        <dbReference type="EMBL" id="CAA9228749.1"/>
    </source>
</evidence>
<accession>A0A6J4HMW3</accession>
<reference evidence="1" key="1">
    <citation type="submission" date="2020-02" db="EMBL/GenBank/DDBJ databases">
        <authorList>
            <person name="Meier V. D."/>
        </authorList>
    </citation>
    <scope>NUCLEOTIDE SEQUENCE</scope>
    <source>
        <strain evidence="1">AVDCRST_MAG77</strain>
    </source>
</reference>
<name>A0A6J4HMW3_9CHLR</name>
<gene>
    <name evidence="1" type="ORF">AVDCRST_MAG77-879</name>
</gene>
<dbReference type="AlphaFoldDB" id="A0A6J4HMW3"/>
<organism evidence="1">
    <name type="scientific">uncultured Chloroflexota bacterium</name>
    <dbReference type="NCBI Taxonomy" id="166587"/>
    <lineage>
        <taxon>Bacteria</taxon>
        <taxon>Bacillati</taxon>
        <taxon>Chloroflexota</taxon>
        <taxon>environmental samples</taxon>
    </lineage>
</organism>
<protein>
    <submittedName>
        <fullName evidence="1">Uncharacterized protein</fullName>
    </submittedName>
</protein>
<sequence>MHRDVLALHAAGGGLWEGWREILARSSRVDSAVTRSTCE</sequence>
<proteinExistence type="predicted"/>
<dbReference type="EMBL" id="CADCTC010000058">
    <property type="protein sequence ID" value="CAA9228749.1"/>
    <property type="molecule type" value="Genomic_DNA"/>
</dbReference>